<dbReference type="PANTHER" id="PTHR21581">
    <property type="entry name" value="D-ALANYL-D-ALANINE CARBOXYPEPTIDASE"/>
    <property type="match status" value="1"/>
</dbReference>
<dbReference type="Proteomes" id="UP000646827">
    <property type="component" value="Unassembled WGS sequence"/>
</dbReference>
<dbReference type="AlphaFoldDB" id="A0A8H7RY72"/>
<feature type="region of interest" description="Disordered" evidence="1">
    <location>
        <begin position="1"/>
        <end position="42"/>
    </location>
</feature>
<comment type="caution">
    <text evidence="2">The sequence shown here is derived from an EMBL/GenBank/DDBJ whole genome shotgun (WGS) entry which is preliminary data.</text>
</comment>
<keyword evidence="3" id="KW-1185">Reference proteome</keyword>
<feature type="compositionally biased region" description="Polar residues" evidence="1">
    <location>
        <begin position="1"/>
        <end position="15"/>
    </location>
</feature>
<name>A0A8H7RY72_9FUNG</name>
<proteinExistence type="predicted"/>
<dbReference type="PANTHER" id="PTHR21581:SF6">
    <property type="entry name" value="TRAFFICKING PROTEIN PARTICLE COMPLEX SUBUNIT 12"/>
    <property type="match status" value="1"/>
</dbReference>
<evidence type="ECO:0000256" key="1">
    <source>
        <dbReference type="SAM" id="MobiDB-lite"/>
    </source>
</evidence>
<dbReference type="GO" id="GO:0005794">
    <property type="term" value="C:Golgi apparatus"/>
    <property type="evidence" value="ECO:0007669"/>
    <property type="project" value="TreeGrafter"/>
</dbReference>
<evidence type="ECO:0008006" key="4">
    <source>
        <dbReference type="Google" id="ProtNLM"/>
    </source>
</evidence>
<dbReference type="SUPFAM" id="SSF48452">
    <property type="entry name" value="TPR-like"/>
    <property type="match status" value="1"/>
</dbReference>
<dbReference type="GO" id="GO:0030008">
    <property type="term" value="C:TRAPP complex"/>
    <property type="evidence" value="ECO:0007669"/>
    <property type="project" value="TreeGrafter"/>
</dbReference>
<feature type="non-terminal residue" evidence="2">
    <location>
        <position position="1"/>
    </location>
</feature>
<dbReference type="EMBL" id="JAEPRB010000258">
    <property type="protein sequence ID" value="KAG2217993.1"/>
    <property type="molecule type" value="Genomic_DNA"/>
</dbReference>
<dbReference type="InterPro" id="IPR019734">
    <property type="entry name" value="TPR_rpt"/>
</dbReference>
<evidence type="ECO:0000313" key="3">
    <source>
        <dbReference type="Proteomes" id="UP000646827"/>
    </source>
</evidence>
<protein>
    <recommendedName>
        <fullName evidence="4">Tetratricopeptide repeat protein 15</fullName>
    </recommendedName>
</protein>
<dbReference type="InterPro" id="IPR011990">
    <property type="entry name" value="TPR-like_helical_dom_sf"/>
</dbReference>
<gene>
    <name evidence="2" type="ORF">INT45_001536</name>
</gene>
<dbReference type="Pfam" id="PF13181">
    <property type="entry name" value="TPR_8"/>
    <property type="match status" value="1"/>
</dbReference>
<sequence>SPSTTASPSVRSLTLSPEEERGRARNSIQLSRNNTRPRASSDNTAAIIGHHLTNNTTFYDIPVNDAFSELVDRYIPPDQRPQRNTPSLTENPEGIANLVMNNMWRAVARYARQQLVQSNPNDLEQILQLWYIRLLALTKLGLYQLASAELDKLGDLNRPEFTFEFYNNNNNDIKEGSMVPFELHVLSARLPAWLKYPLITLERLTMLAVYCKKMYGKNGLQLWKQREAQVYLVMTTQMMEMNDYTGASTTMEMILKEFGTKDGKHDLDILSSLGRLYLQLGDIEAAEKVFKQIEKESNTKNPAIIETIQMNKAFLSMANGEWRQAAQTLRGVLNTNKENLLVINNLAVCHVYMGEIGIAIELLSTMISQNPTSAGTSETAIMNLCTLYELRYDPAIQYKVNIMKQVARWVGDSFQADCIKLP</sequence>
<dbReference type="OrthoDB" id="428342at2759"/>
<feature type="compositionally biased region" description="Polar residues" evidence="1">
    <location>
        <begin position="26"/>
        <end position="42"/>
    </location>
</feature>
<dbReference type="Gene3D" id="1.25.40.10">
    <property type="entry name" value="Tetratricopeptide repeat domain"/>
    <property type="match status" value="2"/>
</dbReference>
<accession>A0A8H7RY72</accession>
<evidence type="ECO:0000313" key="2">
    <source>
        <dbReference type="EMBL" id="KAG2217993.1"/>
    </source>
</evidence>
<organism evidence="2 3">
    <name type="scientific">Circinella minor</name>
    <dbReference type="NCBI Taxonomy" id="1195481"/>
    <lineage>
        <taxon>Eukaryota</taxon>
        <taxon>Fungi</taxon>
        <taxon>Fungi incertae sedis</taxon>
        <taxon>Mucoromycota</taxon>
        <taxon>Mucoromycotina</taxon>
        <taxon>Mucoromycetes</taxon>
        <taxon>Mucorales</taxon>
        <taxon>Lichtheimiaceae</taxon>
        <taxon>Circinella</taxon>
    </lineage>
</organism>
<reference evidence="2 3" key="1">
    <citation type="submission" date="2020-12" db="EMBL/GenBank/DDBJ databases">
        <title>Metabolic potential, ecology and presence of endohyphal bacteria is reflected in genomic diversity of Mucoromycotina.</title>
        <authorList>
            <person name="Muszewska A."/>
            <person name="Okrasinska A."/>
            <person name="Steczkiewicz K."/>
            <person name="Drgas O."/>
            <person name="Orlowska M."/>
            <person name="Perlinska-Lenart U."/>
            <person name="Aleksandrzak-Piekarczyk T."/>
            <person name="Szatraj K."/>
            <person name="Zielenkiewicz U."/>
            <person name="Pilsyk S."/>
            <person name="Malc E."/>
            <person name="Mieczkowski P."/>
            <person name="Kruszewska J.S."/>
            <person name="Biernat P."/>
            <person name="Pawlowska J."/>
        </authorList>
    </citation>
    <scope>NUCLEOTIDE SEQUENCE [LARGE SCALE GENOMIC DNA]</scope>
    <source>
        <strain evidence="2 3">CBS 142.35</strain>
    </source>
</reference>